<evidence type="ECO:0000256" key="3">
    <source>
        <dbReference type="ARBA" id="ARBA00022833"/>
    </source>
</evidence>
<dbReference type="InterPro" id="IPR013320">
    <property type="entry name" value="ConA-like_dom_sf"/>
</dbReference>
<dbReference type="Proteomes" id="UP001479436">
    <property type="component" value="Unassembled WGS sequence"/>
</dbReference>
<dbReference type="SUPFAM" id="SSF49899">
    <property type="entry name" value="Concanavalin A-like lectins/glucanases"/>
    <property type="match status" value="1"/>
</dbReference>
<dbReference type="InterPro" id="IPR001841">
    <property type="entry name" value="Znf_RING"/>
</dbReference>
<evidence type="ECO:0000259" key="5">
    <source>
        <dbReference type="PROSITE" id="PS50089"/>
    </source>
</evidence>
<dbReference type="PROSITE" id="PS50188">
    <property type="entry name" value="B302_SPRY"/>
    <property type="match status" value="1"/>
</dbReference>
<dbReference type="PROSITE" id="PS50089">
    <property type="entry name" value="ZF_RING_2"/>
    <property type="match status" value="1"/>
</dbReference>
<feature type="domain" description="RING-type" evidence="5">
    <location>
        <begin position="466"/>
        <end position="501"/>
    </location>
</feature>
<dbReference type="PANTHER" id="PTHR13363:SF6">
    <property type="entry name" value="RING FINGER AND SPRY DOMAIN-CONTAINING PROTEIN 1"/>
    <property type="match status" value="1"/>
</dbReference>
<evidence type="ECO:0000313" key="8">
    <source>
        <dbReference type="Proteomes" id="UP001479436"/>
    </source>
</evidence>
<dbReference type="SUPFAM" id="SSF48371">
    <property type="entry name" value="ARM repeat"/>
    <property type="match status" value="1"/>
</dbReference>
<reference evidence="7 8" key="1">
    <citation type="submission" date="2023-04" db="EMBL/GenBank/DDBJ databases">
        <title>Genome of Basidiobolus ranarum AG-B5.</title>
        <authorList>
            <person name="Stajich J.E."/>
            <person name="Carter-House D."/>
            <person name="Gryganskyi A."/>
        </authorList>
    </citation>
    <scope>NUCLEOTIDE SEQUENCE [LARGE SCALE GENOMIC DNA]</scope>
    <source>
        <strain evidence="7 8">AG-B5</strain>
    </source>
</reference>
<gene>
    <name evidence="7" type="ORF">K7432_006188</name>
</gene>
<keyword evidence="2 4" id="KW-0863">Zinc-finger</keyword>
<dbReference type="Gene3D" id="3.30.40.10">
    <property type="entry name" value="Zinc/RING finger domain, C3HC4 (zinc finger)"/>
    <property type="match status" value="1"/>
</dbReference>
<organism evidence="7 8">
    <name type="scientific">Basidiobolus ranarum</name>
    <dbReference type="NCBI Taxonomy" id="34480"/>
    <lineage>
        <taxon>Eukaryota</taxon>
        <taxon>Fungi</taxon>
        <taxon>Fungi incertae sedis</taxon>
        <taxon>Zoopagomycota</taxon>
        <taxon>Entomophthoromycotina</taxon>
        <taxon>Basidiobolomycetes</taxon>
        <taxon>Basidiobolales</taxon>
        <taxon>Basidiobolaceae</taxon>
        <taxon>Basidiobolus</taxon>
    </lineage>
</organism>
<dbReference type="Gene3D" id="2.60.120.920">
    <property type="match status" value="1"/>
</dbReference>
<dbReference type="SMART" id="SM00449">
    <property type="entry name" value="SPRY"/>
    <property type="match status" value="1"/>
</dbReference>
<feature type="domain" description="B30.2/SPRY" evidence="6">
    <location>
        <begin position="226"/>
        <end position="417"/>
    </location>
</feature>
<keyword evidence="1" id="KW-0479">Metal-binding</keyword>
<dbReference type="Pfam" id="PF00622">
    <property type="entry name" value="SPRY"/>
    <property type="match status" value="1"/>
</dbReference>
<dbReference type="InterPro" id="IPR016024">
    <property type="entry name" value="ARM-type_fold"/>
</dbReference>
<evidence type="ECO:0000259" key="6">
    <source>
        <dbReference type="PROSITE" id="PS50188"/>
    </source>
</evidence>
<dbReference type="InterPro" id="IPR045129">
    <property type="entry name" value="RNF123/RKP/RSPRY1"/>
</dbReference>
<dbReference type="EMBL" id="JASJQH010007141">
    <property type="protein sequence ID" value="KAK9717451.1"/>
    <property type="molecule type" value="Genomic_DNA"/>
</dbReference>
<dbReference type="InterPro" id="IPR043136">
    <property type="entry name" value="B30.2/SPRY_sf"/>
</dbReference>
<dbReference type="InterPro" id="IPR013083">
    <property type="entry name" value="Znf_RING/FYVE/PHD"/>
</dbReference>
<comment type="caution">
    <text evidence="7">The sequence shown here is derived from an EMBL/GenBank/DDBJ whole genome shotgun (WGS) entry which is preliminary data.</text>
</comment>
<keyword evidence="3" id="KW-0862">Zinc</keyword>
<dbReference type="InterPro" id="IPR003877">
    <property type="entry name" value="SPRY_dom"/>
</dbReference>
<evidence type="ECO:0000256" key="2">
    <source>
        <dbReference type="ARBA" id="ARBA00022771"/>
    </source>
</evidence>
<dbReference type="SMART" id="SM00184">
    <property type="entry name" value="RING"/>
    <property type="match status" value="1"/>
</dbReference>
<protein>
    <submittedName>
        <fullName evidence="7">Uncharacterized protein</fullName>
    </submittedName>
</protein>
<evidence type="ECO:0000256" key="4">
    <source>
        <dbReference type="PROSITE-ProRule" id="PRU00175"/>
    </source>
</evidence>
<keyword evidence="8" id="KW-1185">Reference proteome</keyword>
<name>A0ABR2W275_9FUNG</name>
<accession>A0ABR2W275</accession>
<evidence type="ECO:0000256" key="1">
    <source>
        <dbReference type="ARBA" id="ARBA00022723"/>
    </source>
</evidence>
<dbReference type="SUPFAM" id="SSF57850">
    <property type="entry name" value="RING/U-box"/>
    <property type="match status" value="1"/>
</dbReference>
<evidence type="ECO:0000313" key="7">
    <source>
        <dbReference type="EMBL" id="KAK9717451.1"/>
    </source>
</evidence>
<dbReference type="InterPro" id="IPR001870">
    <property type="entry name" value="B30.2/SPRY"/>
</dbReference>
<dbReference type="PANTHER" id="PTHR13363">
    <property type="entry name" value="RING FINGER AND SRY DOMAIN-CONTAINING"/>
    <property type="match status" value="1"/>
</dbReference>
<proteinExistence type="predicted"/>
<sequence length="522" mass="58391">MQLGRLLNRRIFSRFVRGQYSRLIREACKSMNPDSEKEALSEASDILISLSQEEPEFIKIVLTMVEILDQSDPLSSAFLCHILELAALPSMKTVLKVNTNLLSKVHSNSFFLPKLKQRYRLNACVVWCVLAERLAGEASACMFTDQVLKTLLGGLQQNQPWRTQLLSLIALEKFALTGENKVKILNSDALNLIRSLAQASDTRDSHQLSELKLCAPWALKCSFSPSPSSNLFKEEFEVKALDNINVTLNWCDATSRLKWSPTGLETRNDSTSFESVRGTMCVTKGCWYYEVHIITAGIMQIGWATKYSLFRPEEGVGVGDDDHSFAFDGCRKLAWSSGYPISYGKGDSWSEGDVLGVHLDMEYGVIRFYLNGDDLGIAFEFTGHQLAHFVHNEGGFYPALSLTSFQHVALNFGQHPFKYPPAQTHHNFGQEGKLPENLRLQSVYSRLCMLDMPNLDGAKITAELICTICCDGEATIKLDPCGHTGFCSRCVLLFENCPLCRAPIHQRAATIHDNHLAQIIDT</sequence>
<dbReference type="Pfam" id="PF13920">
    <property type="entry name" value="zf-C3HC4_3"/>
    <property type="match status" value="1"/>
</dbReference>